<dbReference type="CDD" id="cd08704">
    <property type="entry name" value="Met_tRNA_FMT_C"/>
    <property type="match status" value="1"/>
</dbReference>
<evidence type="ECO:0000256" key="3">
    <source>
        <dbReference type="ARBA" id="ARBA00022679"/>
    </source>
</evidence>
<dbReference type="Proteomes" id="UP000242972">
    <property type="component" value="Unassembled WGS sequence"/>
</dbReference>
<dbReference type="PANTHER" id="PTHR11138:SF5">
    <property type="entry name" value="METHIONYL-TRNA FORMYLTRANSFERASE, MITOCHONDRIAL"/>
    <property type="match status" value="1"/>
</dbReference>
<dbReference type="GO" id="GO:0005829">
    <property type="term" value="C:cytosol"/>
    <property type="evidence" value="ECO:0007669"/>
    <property type="project" value="TreeGrafter"/>
</dbReference>
<dbReference type="InterPro" id="IPR036477">
    <property type="entry name" value="Formyl_transf_N_sf"/>
</dbReference>
<keyword evidence="3 5" id="KW-0808">Transferase</keyword>
<feature type="domain" description="Formyl transferase C-terminal" evidence="7">
    <location>
        <begin position="211"/>
        <end position="304"/>
    </location>
</feature>
<dbReference type="EMBL" id="PXYW01000007">
    <property type="protein sequence ID" value="PSR34695.1"/>
    <property type="molecule type" value="Genomic_DNA"/>
</dbReference>
<dbReference type="CDD" id="cd08646">
    <property type="entry name" value="FMT_core_Met-tRNA-FMT_N"/>
    <property type="match status" value="1"/>
</dbReference>
<dbReference type="Pfam" id="PF02911">
    <property type="entry name" value="Formyl_trans_C"/>
    <property type="match status" value="1"/>
</dbReference>
<reference evidence="8 9" key="1">
    <citation type="journal article" date="2014" name="BMC Genomics">
        <title>Comparison of environmental and isolate Sulfobacillus genomes reveals diverse carbon, sulfur, nitrogen, and hydrogen metabolisms.</title>
        <authorList>
            <person name="Justice N.B."/>
            <person name="Norman A."/>
            <person name="Brown C.T."/>
            <person name="Singh A."/>
            <person name="Thomas B.C."/>
            <person name="Banfield J.F."/>
        </authorList>
    </citation>
    <scope>NUCLEOTIDE SEQUENCE [LARGE SCALE GENOMIC DNA]</scope>
    <source>
        <strain evidence="8">AMDSBA4</strain>
    </source>
</reference>
<evidence type="ECO:0000256" key="4">
    <source>
        <dbReference type="ARBA" id="ARBA00022917"/>
    </source>
</evidence>
<dbReference type="InterPro" id="IPR005793">
    <property type="entry name" value="Formyl_trans_C"/>
</dbReference>
<comment type="catalytic activity">
    <reaction evidence="5">
        <text>L-methionyl-tRNA(fMet) + (6R)-10-formyltetrahydrofolate = N-formyl-L-methionyl-tRNA(fMet) + (6S)-5,6,7,8-tetrahydrofolate + H(+)</text>
        <dbReference type="Rhea" id="RHEA:24380"/>
        <dbReference type="Rhea" id="RHEA-COMP:9952"/>
        <dbReference type="Rhea" id="RHEA-COMP:9953"/>
        <dbReference type="ChEBI" id="CHEBI:15378"/>
        <dbReference type="ChEBI" id="CHEBI:57453"/>
        <dbReference type="ChEBI" id="CHEBI:78530"/>
        <dbReference type="ChEBI" id="CHEBI:78844"/>
        <dbReference type="ChEBI" id="CHEBI:195366"/>
        <dbReference type="EC" id="2.1.2.9"/>
    </reaction>
</comment>
<gene>
    <name evidence="5" type="primary">fmt</name>
    <name evidence="8" type="ORF">C7B46_04465</name>
</gene>
<comment type="similarity">
    <text evidence="1 5">Belongs to the Fmt family.</text>
</comment>
<dbReference type="NCBIfam" id="TIGR00460">
    <property type="entry name" value="fmt"/>
    <property type="match status" value="1"/>
</dbReference>
<evidence type="ECO:0000313" key="8">
    <source>
        <dbReference type="EMBL" id="PSR34695.1"/>
    </source>
</evidence>
<dbReference type="GO" id="GO:0004479">
    <property type="term" value="F:methionyl-tRNA formyltransferase activity"/>
    <property type="evidence" value="ECO:0007669"/>
    <property type="project" value="UniProtKB-UniRule"/>
</dbReference>
<dbReference type="InterPro" id="IPR002376">
    <property type="entry name" value="Formyl_transf_N"/>
</dbReference>
<dbReference type="HAMAP" id="MF_00182">
    <property type="entry name" value="Formyl_trans"/>
    <property type="match status" value="1"/>
</dbReference>
<evidence type="ECO:0000313" key="9">
    <source>
        <dbReference type="Proteomes" id="UP000242972"/>
    </source>
</evidence>
<dbReference type="EC" id="2.1.2.9" evidence="2 5"/>
<dbReference type="SUPFAM" id="SSF53328">
    <property type="entry name" value="Formyltransferase"/>
    <property type="match status" value="1"/>
</dbReference>
<feature type="binding site" evidence="5">
    <location>
        <begin position="115"/>
        <end position="118"/>
    </location>
    <ligand>
        <name>(6S)-5,6,7,8-tetrahydrofolate</name>
        <dbReference type="ChEBI" id="CHEBI:57453"/>
    </ligand>
</feature>
<dbReference type="SUPFAM" id="SSF50486">
    <property type="entry name" value="FMT C-terminal domain-like"/>
    <property type="match status" value="1"/>
</dbReference>
<evidence type="ECO:0000256" key="5">
    <source>
        <dbReference type="HAMAP-Rule" id="MF_00182"/>
    </source>
</evidence>
<protein>
    <recommendedName>
        <fullName evidence="2 5">Methionyl-tRNA formyltransferase</fullName>
        <ecNumber evidence="2 5">2.1.2.9</ecNumber>
    </recommendedName>
</protein>
<comment type="caution">
    <text evidence="8">The sequence shown here is derived from an EMBL/GenBank/DDBJ whole genome shotgun (WGS) entry which is preliminary data.</text>
</comment>
<dbReference type="InterPro" id="IPR005794">
    <property type="entry name" value="Fmt"/>
</dbReference>
<evidence type="ECO:0000259" key="6">
    <source>
        <dbReference type="Pfam" id="PF00551"/>
    </source>
</evidence>
<dbReference type="Gene3D" id="3.40.50.12230">
    <property type="match status" value="1"/>
</dbReference>
<proteinExistence type="inferred from homology"/>
<dbReference type="Pfam" id="PF00551">
    <property type="entry name" value="Formyl_trans_N"/>
    <property type="match status" value="1"/>
</dbReference>
<name>A0A2T2XJL7_9FIRM</name>
<feature type="domain" description="Formyl transferase N-terminal" evidence="6">
    <location>
        <begin position="11"/>
        <end position="184"/>
    </location>
</feature>
<evidence type="ECO:0000256" key="2">
    <source>
        <dbReference type="ARBA" id="ARBA00012261"/>
    </source>
</evidence>
<dbReference type="InterPro" id="IPR044135">
    <property type="entry name" value="Met-tRNA-FMT_C"/>
</dbReference>
<evidence type="ECO:0000256" key="1">
    <source>
        <dbReference type="ARBA" id="ARBA00010699"/>
    </source>
</evidence>
<dbReference type="AlphaFoldDB" id="A0A2T2XJL7"/>
<evidence type="ECO:0000259" key="7">
    <source>
        <dbReference type="Pfam" id="PF02911"/>
    </source>
</evidence>
<dbReference type="InterPro" id="IPR011034">
    <property type="entry name" value="Formyl_transferase-like_C_sf"/>
</dbReference>
<organism evidence="8 9">
    <name type="scientific">Sulfobacillus benefaciens</name>
    <dbReference type="NCBI Taxonomy" id="453960"/>
    <lineage>
        <taxon>Bacteria</taxon>
        <taxon>Bacillati</taxon>
        <taxon>Bacillota</taxon>
        <taxon>Clostridia</taxon>
        <taxon>Eubacteriales</taxon>
        <taxon>Clostridiales Family XVII. Incertae Sedis</taxon>
        <taxon>Sulfobacillus</taxon>
    </lineage>
</organism>
<dbReference type="InterPro" id="IPR041711">
    <property type="entry name" value="Met-tRNA-FMT_N"/>
</dbReference>
<keyword evidence="4 5" id="KW-0648">Protein biosynthesis</keyword>
<comment type="function">
    <text evidence="5">Attaches a formyl group to the free amino group of methionyl-tRNA(fMet). The formyl group appears to play a dual role in the initiator identity of N-formylmethionyl-tRNA by promoting its recognition by IF2 and preventing the misappropriation of this tRNA by the elongation apparatus.</text>
</comment>
<accession>A0A2T2XJL7</accession>
<sequence>MWSINNNLVRILFMGTPEYARVIAQGLSEQPGVVMRVVSQPDAPAGRKLRPIPSPVSQWAREKGLPLDQPRRMLDFRETWRQFAPDLIVTAAYGRILRPWLLSLPTIAAVNLHASLLPRWRGPNPIAWAIRAGDTETGVTLMAMDDGIDSGPILSQVAVSISPQATLGDLTQLLATAARDLLIASLPQLVTNQLTPRMQTAEDATYAPKFSSQEAHIPWQQSAREIVNLVRSMTPGPVAYTMFRAQRLQILHVKPEATVLLAPGQLRVDKEGALVGTGDGAIRLLLVKPSGKRAMTGAEWSRGIRLNGEEFLT</sequence>
<dbReference type="PANTHER" id="PTHR11138">
    <property type="entry name" value="METHIONYL-TRNA FORMYLTRANSFERASE"/>
    <property type="match status" value="1"/>
</dbReference>